<geneLocation type="plasmid" evidence="2">
    <name>prsp8c3b</name>
</geneLocation>
<reference evidence="1 2" key="1">
    <citation type="submission" date="2016-09" db="EMBL/GenBank/DDBJ databases">
        <title>The complete genome sequences of Rhizobium gallicum, symbiovars gallicum and phaseoli, symbionts associated to common bean (Phaseolus vulgaris).</title>
        <authorList>
            <person name="Bustos P."/>
            <person name="Santamaria R.I."/>
            <person name="Perez-Carrascal O.M."/>
            <person name="Juarez S."/>
            <person name="Lozano L."/>
            <person name="Martinez-Flores I."/>
            <person name="Martinez-Romero E."/>
            <person name="Cevallos M."/>
            <person name="Romero D."/>
            <person name="Davila G."/>
            <person name="Gonzalez V."/>
        </authorList>
    </citation>
    <scope>NUCLEOTIDE SEQUENCE [LARGE SCALE GENOMIC DNA]</scope>
    <source>
        <strain evidence="1 2">8C-3</strain>
        <plasmid evidence="2">Plasmid prsp8c3b</plasmid>
    </source>
</reference>
<dbReference type="EMBL" id="CP017243">
    <property type="protein sequence ID" value="APO77586.1"/>
    <property type="molecule type" value="Genomic_DNA"/>
</dbReference>
<name>A0A1L5PC52_RHIET</name>
<proteinExistence type="predicted"/>
<evidence type="ECO:0000313" key="2">
    <source>
        <dbReference type="Proteomes" id="UP000185109"/>
    </source>
</evidence>
<evidence type="ECO:0000313" key="1">
    <source>
        <dbReference type="EMBL" id="APO77586.1"/>
    </source>
</evidence>
<keyword evidence="1" id="KW-0614">Plasmid</keyword>
<accession>A0A1L5PC52</accession>
<organism evidence="1 2">
    <name type="scientific">Rhizobium etli 8C-3</name>
    <dbReference type="NCBI Taxonomy" id="538025"/>
    <lineage>
        <taxon>Bacteria</taxon>
        <taxon>Pseudomonadati</taxon>
        <taxon>Pseudomonadota</taxon>
        <taxon>Alphaproteobacteria</taxon>
        <taxon>Hyphomicrobiales</taxon>
        <taxon>Rhizobiaceae</taxon>
        <taxon>Rhizobium/Agrobacterium group</taxon>
        <taxon>Rhizobium</taxon>
    </lineage>
</organism>
<sequence>MRNSEGYFSRTKTICLDMFRLDFGEYFRLKRFHNIWMRYSCSKKTLVLANIDPGWTKYVAQRGDTRVRV</sequence>
<protein>
    <submittedName>
        <fullName evidence="1">Uncharacterized protein</fullName>
    </submittedName>
</protein>
<dbReference type="AlphaFoldDB" id="A0A1L5PC52"/>
<gene>
    <name evidence="1" type="ORF">AM571_PB00303</name>
</gene>
<dbReference type="Proteomes" id="UP000185109">
    <property type="component" value="Plasmid pRsp8C3b"/>
</dbReference>